<sequence length="304" mass="33813">MSSFRRNNEEHFWRRCCRKLIEMGDESSRAAERHHSIRRWKNVHHTGFNTCTSETTKHGTALIQNPKEQTFYEIQEWQQPAQQLRFKKSQRTVSGAATAPALNSGLNSTATLSPLTFVTAETTPTGKVISCSLNEDEPRPTLDPRSSCSFRSSIKSARFQKAESHQRKVEPSASFGIAVGASSAASSFLNNSSEEDTTMTCESTVSSRGSVGNVARSPSFDHIVTSFDWYTTGVFKKLETSVLSLLNLRDYYASDNSENSSSPVTMSLFNDFYGKNSTPCTGAASKQEQEIDEEIYGHHAKCFI</sequence>
<dbReference type="Proteomes" id="UP000019375">
    <property type="component" value="Unassembled WGS sequence"/>
</dbReference>
<evidence type="ECO:0000313" key="2">
    <source>
        <dbReference type="Proteomes" id="UP000019375"/>
    </source>
</evidence>
<gene>
    <name evidence="1" type="ORF">BN860_18976g</name>
</gene>
<reference evidence="2" key="1">
    <citation type="journal article" date="2013" name="Genome Announc.">
        <title>Genome sequence of the food spoilage yeast Zygosaccharomyces bailii CLIB 213(T).</title>
        <authorList>
            <person name="Galeote V."/>
            <person name="Bigey F."/>
            <person name="Devillers H."/>
            <person name="Neuveglise C."/>
            <person name="Dequin S."/>
        </authorList>
    </citation>
    <scope>NUCLEOTIDE SEQUENCE [LARGE SCALE GENOMIC DNA]</scope>
    <source>
        <strain evidence="2">CLIB 213 / ATCC 58445 / CBS 680 / CCRC 21525 / NBRC 1098 / NCYC 1416 / NRRL Y-2227</strain>
    </source>
</reference>
<dbReference type="AlphaFoldDB" id="A0A8J2T407"/>
<name>A0A8J2T407_ZYGB2</name>
<proteinExistence type="predicted"/>
<keyword evidence="2" id="KW-1185">Reference proteome</keyword>
<dbReference type="EMBL" id="HG316454">
    <property type="protein sequence ID" value="CDF87984.1"/>
    <property type="molecule type" value="Genomic_DNA"/>
</dbReference>
<evidence type="ECO:0000313" key="1">
    <source>
        <dbReference type="EMBL" id="CDF87984.1"/>
    </source>
</evidence>
<organism evidence="1 2">
    <name type="scientific">Zygosaccharomyces bailii (strain CLIB 213 / ATCC 58445 / CBS 680 / BCRC 21525 / NBRC 1098 / NCYC 1416 / NRRL Y-2227)</name>
    <dbReference type="NCBI Taxonomy" id="1333698"/>
    <lineage>
        <taxon>Eukaryota</taxon>
        <taxon>Fungi</taxon>
        <taxon>Dikarya</taxon>
        <taxon>Ascomycota</taxon>
        <taxon>Saccharomycotina</taxon>
        <taxon>Saccharomycetes</taxon>
        <taxon>Saccharomycetales</taxon>
        <taxon>Saccharomycetaceae</taxon>
        <taxon>Zygosaccharomyces</taxon>
    </lineage>
</organism>
<accession>A0A8J2T407</accession>
<protein>
    <submittedName>
        <fullName evidence="1">BN860_18976g1_1</fullName>
    </submittedName>
</protein>